<proteinExistence type="predicted"/>
<dbReference type="InterPro" id="IPR036188">
    <property type="entry name" value="FAD/NAD-bd_sf"/>
</dbReference>
<dbReference type="InterPro" id="IPR051704">
    <property type="entry name" value="FAD_aromatic-hydroxylase"/>
</dbReference>
<keyword evidence="2" id="KW-0503">Monooxygenase</keyword>
<dbReference type="RefSeq" id="WP_156743490.1">
    <property type="nucleotide sequence ID" value="NZ_CACRYJ010000068.1"/>
</dbReference>
<reference evidence="2 3" key="1">
    <citation type="submission" date="2019-11" db="EMBL/GenBank/DDBJ databases">
        <authorList>
            <person name="Criscuolo A."/>
        </authorList>
    </citation>
    <scope>NUCLEOTIDE SEQUENCE [LARGE SCALE GENOMIC DNA]</scope>
    <source>
        <strain evidence="2">CIP111667</strain>
    </source>
</reference>
<evidence type="ECO:0000313" key="3">
    <source>
        <dbReference type="Proteomes" id="UP000419743"/>
    </source>
</evidence>
<organism evidence="2 3">
    <name type="scientific">Occultella aeris</name>
    <dbReference type="NCBI Taxonomy" id="2761496"/>
    <lineage>
        <taxon>Bacteria</taxon>
        <taxon>Bacillati</taxon>
        <taxon>Actinomycetota</taxon>
        <taxon>Actinomycetes</taxon>
        <taxon>Micrococcales</taxon>
        <taxon>Ruaniaceae</taxon>
        <taxon>Occultella</taxon>
    </lineage>
</organism>
<dbReference type="Proteomes" id="UP000419743">
    <property type="component" value="Unassembled WGS sequence"/>
</dbReference>
<gene>
    <name evidence="2" type="ORF">HALOF300_04929</name>
</gene>
<sequence>MAHNILISGAGIAGSVLAYWLAERGFNPTVVEKRPHLRQTGGHAVDLAGVSIEVIERMGILPAVSDAHVRHDRMVFHQRRGRPIEMPRLTATLADRHVEIQRDALVELLHGAAGPHAEYIFGDTITAITDGPDAVTVEFESSAPRAFDLVLGADGLHSMVRRLVFGPEDAYRHDLGAYLSVYSYPNTVGLGSEVVGYFDVDRAAFTYPVDDGRLARALLLFRGGPMGDLRDPARQMRTVRDAFAGIESHLPFPIDELHQSEDFYFDSISQIQMNTWSKGRVSLVGDAAYSPGPAVGGGTAMAVLGAYVLANELALARDDHTAAFASTEAVMGPAVAQSRKVGPSSLRQLVPGNRLTAWLTPRSLRLLVRLPRPVALALFSLQGSDTSRLDDFSSERLPLG</sequence>
<dbReference type="Gene3D" id="3.30.9.10">
    <property type="entry name" value="D-Amino Acid Oxidase, subunit A, domain 2"/>
    <property type="match status" value="1"/>
</dbReference>
<dbReference type="AlphaFoldDB" id="A0A7M4DRY2"/>
<protein>
    <submittedName>
        <fullName evidence="2">6-hydroxynicotinate 3-monooxygenase</fullName>
        <ecNumber evidence="2">1.14.13.114</ecNumber>
    </submittedName>
</protein>
<keyword evidence="3" id="KW-1185">Reference proteome</keyword>
<dbReference type="InterPro" id="IPR002938">
    <property type="entry name" value="FAD-bd"/>
</dbReference>
<accession>A0A7M4DRY2</accession>
<dbReference type="PRINTS" id="PR00420">
    <property type="entry name" value="RNGMNOXGNASE"/>
</dbReference>
<comment type="caution">
    <text evidence="2">The sequence shown here is derived from an EMBL/GenBank/DDBJ whole genome shotgun (WGS) entry which is preliminary data.</text>
</comment>
<dbReference type="PANTHER" id="PTHR46865:SF2">
    <property type="entry name" value="MONOOXYGENASE"/>
    <property type="match status" value="1"/>
</dbReference>
<evidence type="ECO:0000313" key="2">
    <source>
        <dbReference type="EMBL" id="VZO40226.1"/>
    </source>
</evidence>
<dbReference type="EC" id="1.14.13.114" evidence="2"/>
<dbReference type="SUPFAM" id="SSF51905">
    <property type="entry name" value="FAD/NAD(P)-binding domain"/>
    <property type="match status" value="1"/>
</dbReference>
<keyword evidence="2" id="KW-0560">Oxidoreductase</keyword>
<dbReference type="Gene3D" id="3.50.50.60">
    <property type="entry name" value="FAD/NAD(P)-binding domain"/>
    <property type="match status" value="1"/>
</dbReference>
<name>A0A7M4DRY2_9MICO</name>
<dbReference type="PANTHER" id="PTHR46865">
    <property type="entry name" value="OXIDOREDUCTASE-RELATED"/>
    <property type="match status" value="1"/>
</dbReference>
<evidence type="ECO:0000259" key="1">
    <source>
        <dbReference type="Pfam" id="PF01494"/>
    </source>
</evidence>
<dbReference type="GO" id="GO:0043731">
    <property type="term" value="F:6-hydroxynicotinate 3-monooxygenase activity"/>
    <property type="evidence" value="ECO:0007669"/>
    <property type="project" value="UniProtKB-EC"/>
</dbReference>
<dbReference type="Pfam" id="PF01494">
    <property type="entry name" value="FAD_binding_3"/>
    <property type="match status" value="1"/>
</dbReference>
<feature type="domain" description="FAD-binding" evidence="1">
    <location>
        <begin position="5"/>
        <end position="316"/>
    </location>
</feature>
<dbReference type="EMBL" id="CACRYJ010000068">
    <property type="protein sequence ID" value="VZO40226.1"/>
    <property type="molecule type" value="Genomic_DNA"/>
</dbReference>
<dbReference type="GO" id="GO:0071949">
    <property type="term" value="F:FAD binding"/>
    <property type="evidence" value="ECO:0007669"/>
    <property type="project" value="InterPro"/>
</dbReference>